<protein>
    <submittedName>
        <fullName evidence="2">Uncharacterized protein</fullName>
    </submittedName>
</protein>
<evidence type="ECO:0000313" key="2">
    <source>
        <dbReference type="EMBL" id="GFR52150.1"/>
    </source>
</evidence>
<accession>A0AAD3E1V4</accession>
<evidence type="ECO:0000256" key="1">
    <source>
        <dbReference type="SAM" id="MobiDB-lite"/>
    </source>
</evidence>
<feature type="region of interest" description="Disordered" evidence="1">
    <location>
        <begin position="39"/>
        <end position="59"/>
    </location>
</feature>
<proteinExistence type="predicted"/>
<dbReference type="EMBL" id="BMAR01000058">
    <property type="protein sequence ID" value="GFR52150.1"/>
    <property type="molecule type" value="Genomic_DNA"/>
</dbReference>
<feature type="non-terminal residue" evidence="2">
    <location>
        <position position="1"/>
    </location>
</feature>
<dbReference type="AlphaFoldDB" id="A0AAD3E1V4"/>
<dbReference type="Proteomes" id="UP001054857">
    <property type="component" value="Unassembled WGS sequence"/>
</dbReference>
<gene>
    <name evidence="2" type="ORF">Agub_g14665</name>
</gene>
<feature type="non-terminal residue" evidence="2">
    <location>
        <position position="172"/>
    </location>
</feature>
<keyword evidence="3" id="KW-1185">Reference proteome</keyword>
<evidence type="ECO:0000313" key="3">
    <source>
        <dbReference type="Proteomes" id="UP001054857"/>
    </source>
</evidence>
<name>A0AAD3E1V4_9CHLO</name>
<reference evidence="2 3" key="1">
    <citation type="journal article" date="2021" name="Sci. Rep.">
        <title>Genome sequencing of the multicellular alga Astrephomene provides insights into convergent evolution of germ-soma differentiation.</title>
        <authorList>
            <person name="Yamashita S."/>
            <person name="Yamamoto K."/>
            <person name="Matsuzaki R."/>
            <person name="Suzuki S."/>
            <person name="Yamaguchi H."/>
            <person name="Hirooka S."/>
            <person name="Minakuchi Y."/>
            <person name="Miyagishima S."/>
            <person name="Kawachi M."/>
            <person name="Toyoda A."/>
            <person name="Nozaki H."/>
        </authorList>
    </citation>
    <scope>NUCLEOTIDE SEQUENCE [LARGE SCALE GENOMIC DNA]</scope>
    <source>
        <strain evidence="2 3">NIES-4017</strain>
    </source>
</reference>
<comment type="caution">
    <text evidence="2">The sequence shown here is derived from an EMBL/GenBank/DDBJ whole genome shotgun (WGS) entry which is preliminary data.</text>
</comment>
<organism evidence="2 3">
    <name type="scientific">Astrephomene gubernaculifera</name>
    <dbReference type="NCBI Taxonomy" id="47775"/>
    <lineage>
        <taxon>Eukaryota</taxon>
        <taxon>Viridiplantae</taxon>
        <taxon>Chlorophyta</taxon>
        <taxon>core chlorophytes</taxon>
        <taxon>Chlorophyceae</taxon>
        <taxon>CS clade</taxon>
        <taxon>Chlamydomonadales</taxon>
        <taxon>Astrephomenaceae</taxon>
        <taxon>Astrephomene</taxon>
    </lineage>
</organism>
<sequence length="172" mass="18163">VTAAAASAAAADLADVLGSLRRGFAQAMAQGAACPNALDNLDAPPAERMGPYGSSPSSDPADPRVALVLRLLLQTSSPALPAPSLAHLLLGYDMEMGLGGRLEESLLLPHQEYSCLTIVERMLTQHQMRLAVSKPKLYSQCLYLLHRVASAPVGGLPLLEYLSPKNNPLIPN</sequence>